<feature type="domain" description="ABC transporter" evidence="8">
    <location>
        <begin position="320"/>
        <end position="553"/>
    </location>
</feature>
<dbReference type="GO" id="GO:0005524">
    <property type="term" value="F:ATP binding"/>
    <property type="evidence" value="ECO:0007669"/>
    <property type="project" value="UniProtKB-KW"/>
</dbReference>
<evidence type="ECO:0000256" key="7">
    <source>
        <dbReference type="SAM" id="Phobius"/>
    </source>
</evidence>
<feature type="transmembrane region" description="Helical" evidence="7">
    <location>
        <begin position="623"/>
        <end position="650"/>
    </location>
</feature>
<sequence length="1164" mass="120528">MRALSWRRLGGPVSVVAVGAAVVAAVAEATAATVVGAVVSGPTATLVAVLAALLLGAALLDTLGRVLFSGVVGRAEGRLRSDLVGSALAQPLPALEDQAVGELLDRVDDDCRQLAQLIRRIGWETGRSLLRSVVAWIVAGLVFWPAFVVFPLVAAVIVLVARPLTPQIARAKVAEETAWSDHAAQLEEAVAGQDDVRTSLGQPHVVAGFARRAATVVARTHEVCRIATRLGLRTGTVAHALLGALALGGVWLVAGDPGGIAALVTLWLLVTAFVGQIDAVVDRMPDIQAGLGALTRVSSLLETEREPEGGRPLPPGPAAVELRGLTAGYDDGFRLGGIDLTVPAGTTCALLGRTGSGKSTVTKVLSRAVEPPRGQVFLAGVDVRDLDLDGLRRAVGVVTQRTEILAATLAENVTLFDPAVPRGAVEAATAALGLDEWVEALPDGLDTRLGTGGIALSSGEEQLVAFARLLVRDVAVVVLDEATARMDPRTEERVTRASRALLAGRTGIVVAHRLSTIRRADAVAVLSDGRLVQHGAREQLAAEPGRYADLLAADRSLPGATGAAGAVGTGPATARRDDAVAVADPGSPLLHRAVRRAVPPVDPVPAPPLWRVVLRLALAHPRWGLAGGSMFTLATLGSATGVLTGWLWGLVVAGLEGGGTPWGPAVALTVVLMLFPVWIAVAFRTYPRWWSATTLRLRLGVLRGQTMQRRGPRSPAGEVVARALDSDRMILYVDRWVDVTNSVVVVVVAGLVAADVRAAAVIGGFLLVCAGVAAIGAPFAGRSGRIAADARARFGTALGSVLESVRTVKLAAATGALRAHLGAVDGDRVRATVREYRVRTLLDGVPGVLLQGAVVLTWSLYLAGTWPLATALLVSTTLNGAGFLGQVCAAAVTEAPIARRWLRAVAPFAGPADLTRLPPGVDLATGSAPAPGPVEREPLQRLSLEKVAAVHDDGTVGVEGVDLDIDAGSLVLVTGQVGSGKSSLLAGLAGLVGHEGVIRWNGRAVEDPQTFLRPGQVAYVGQVPRVLSGTFGDNIALGHDRPVQDAVGDARLDRDVAAAGGPDAVVGHRGIRLSGGQVQRVAMARALATGAELIVADDVSSALDVRTEIELWAALRRRGSTVVGASTKRAALARADRVVVLDRGRVADEGTWDELSVRWSHLAG</sequence>
<dbReference type="SUPFAM" id="SSF90123">
    <property type="entry name" value="ABC transporter transmembrane region"/>
    <property type="match status" value="2"/>
</dbReference>
<feature type="transmembrane region" description="Helical" evidence="7">
    <location>
        <begin position="133"/>
        <end position="160"/>
    </location>
</feature>
<name>A0ABU9AF66_PSEA5</name>
<keyword evidence="2 7" id="KW-0812">Transmembrane</keyword>
<dbReference type="PANTHER" id="PTHR24221:SF654">
    <property type="entry name" value="ATP-BINDING CASSETTE SUB-FAMILY B MEMBER 6"/>
    <property type="match status" value="1"/>
</dbReference>
<keyword evidence="3" id="KW-0547">Nucleotide-binding</keyword>
<evidence type="ECO:0000256" key="1">
    <source>
        <dbReference type="ARBA" id="ARBA00004651"/>
    </source>
</evidence>
<organism evidence="10 11">
    <name type="scientific">Pseudonocardia alni subsp. carboxydivorans</name>
    <dbReference type="NCBI Taxonomy" id="415010"/>
    <lineage>
        <taxon>Bacteria</taxon>
        <taxon>Bacillati</taxon>
        <taxon>Actinomycetota</taxon>
        <taxon>Actinomycetes</taxon>
        <taxon>Pseudonocardiales</taxon>
        <taxon>Pseudonocardiaceae</taxon>
        <taxon>Pseudonocardia</taxon>
    </lineage>
</organism>
<feature type="transmembrane region" description="Helical" evidence="7">
    <location>
        <begin position="760"/>
        <end position="781"/>
    </location>
</feature>
<dbReference type="Pfam" id="PF00005">
    <property type="entry name" value="ABC_tran"/>
    <property type="match status" value="2"/>
</dbReference>
<dbReference type="InterPro" id="IPR027417">
    <property type="entry name" value="P-loop_NTPase"/>
</dbReference>
<keyword evidence="4 10" id="KW-0067">ATP-binding</keyword>
<dbReference type="InterPro" id="IPR011527">
    <property type="entry name" value="ABC1_TM_dom"/>
</dbReference>
<feature type="transmembrane region" description="Helical" evidence="7">
    <location>
        <begin position="840"/>
        <end position="862"/>
    </location>
</feature>
<feature type="domain" description="ABC transporter" evidence="8">
    <location>
        <begin position="942"/>
        <end position="1163"/>
    </location>
</feature>
<dbReference type="PROSITE" id="PS50893">
    <property type="entry name" value="ABC_TRANSPORTER_2"/>
    <property type="match status" value="2"/>
</dbReference>
<keyword evidence="5 7" id="KW-1133">Transmembrane helix</keyword>
<evidence type="ECO:0000256" key="4">
    <source>
        <dbReference type="ARBA" id="ARBA00022840"/>
    </source>
</evidence>
<keyword evidence="6 7" id="KW-0472">Membrane</keyword>
<dbReference type="InterPro" id="IPR039421">
    <property type="entry name" value="Type_1_exporter"/>
</dbReference>
<dbReference type="PANTHER" id="PTHR24221">
    <property type="entry name" value="ATP-BINDING CASSETTE SUB-FAMILY B"/>
    <property type="match status" value="1"/>
</dbReference>
<feature type="transmembrane region" description="Helical" evidence="7">
    <location>
        <begin position="736"/>
        <end position="754"/>
    </location>
</feature>
<dbReference type="RefSeq" id="WP_346102664.1">
    <property type="nucleotide sequence ID" value="NZ_BAAAOD010000012.1"/>
</dbReference>
<evidence type="ECO:0000313" key="10">
    <source>
        <dbReference type="EMBL" id="MEK6464065.1"/>
    </source>
</evidence>
<dbReference type="Pfam" id="PF00664">
    <property type="entry name" value="ABC_membrane"/>
    <property type="match status" value="1"/>
</dbReference>
<evidence type="ECO:0000259" key="9">
    <source>
        <dbReference type="PROSITE" id="PS50929"/>
    </source>
</evidence>
<evidence type="ECO:0000256" key="3">
    <source>
        <dbReference type="ARBA" id="ARBA00022741"/>
    </source>
</evidence>
<evidence type="ECO:0000256" key="2">
    <source>
        <dbReference type="ARBA" id="ARBA00022692"/>
    </source>
</evidence>
<reference evidence="10 11" key="1">
    <citation type="submission" date="2024-03" db="EMBL/GenBank/DDBJ databases">
        <title>Draft genome sequence of Pseudonocardia carboxydivorans JCM 14827.</title>
        <authorList>
            <person name="Duangmal K."/>
        </authorList>
    </citation>
    <scope>NUCLEOTIDE SEQUENCE [LARGE SCALE GENOMIC DNA]</scope>
    <source>
        <strain evidence="10 11">JCM 14827</strain>
    </source>
</reference>
<dbReference type="EMBL" id="JBBPIX010000004">
    <property type="protein sequence ID" value="MEK6464065.1"/>
    <property type="molecule type" value="Genomic_DNA"/>
</dbReference>
<evidence type="ECO:0000259" key="8">
    <source>
        <dbReference type="PROSITE" id="PS50893"/>
    </source>
</evidence>
<dbReference type="SMART" id="SM00382">
    <property type="entry name" value="AAA"/>
    <property type="match status" value="2"/>
</dbReference>
<accession>A0ABU9AF66</accession>
<feature type="transmembrane region" description="Helical" evidence="7">
    <location>
        <begin position="662"/>
        <end position="683"/>
    </location>
</feature>
<comment type="subcellular location">
    <subcellularLocation>
        <location evidence="1">Cell membrane</location>
        <topology evidence="1">Multi-pass membrane protein</topology>
    </subcellularLocation>
</comment>
<feature type="domain" description="ABC transmembrane type-1" evidence="9">
    <location>
        <begin position="630"/>
        <end position="879"/>
    </location>
</feature>
<feature type="transmembrane region" description="Helical" evidence="7">
    <location>
        <begin position="260"/>
        <end position="281"/>
    </location>
</feature>
<dbReference type="Gene3D" id="1.20.1560.10">
    <property type="entry name" value="ABC transporter type 1, transmembrane domain"/>
    <property type="match status" value="2"/>
</dbReference>
<feature type="transmembrane region" description="Helical" evidence="7">
    <location>
        <begin position="12"/>
        <end position="39"/>
    </location>
</feature>
<evidence type="ECO:0000256" key="6">
    <source>
        <dbReference type="ARBA" id="ARBA00023136"/>
    </source>
</evidence>
<protein>
    <submittedName>
        <fullName evidence="10">ABC transporter ATP-binding protein</fullName>
    </submittedName>
</protein>
<dbReference type="Gene3D" id="3.40.50.300">
    <property type="entry name" value="P-loop containing nucleotide triphosphate hydrolases"/>
    <property type="match status" value="2"/>
</dbReference>
<keyword evidence="11" id="KW-1185">Reference proteome</keyword>
<feature type="domain" description="ABC transmembrane type-1" evidence="9">
    <location>
        <begin position="15"/>
        <end position="289"/>
    </location>
</feature>
<dbReference type="InterPro" id="IPR003439">
    <property type="entry name" value="ABC_transporter-like_ATP-bd"/>
</dbReference>
<evidence type="ECO:0000256" key="5">
    <source>
        <dbReference type="ARBA" id="ARBA00022989"/>
    </source>
</evidence>
<comment type="caution">
    <text evidence="10">The sequence shown here is derived from an EMBL/GenBank/DDBJ whole genome shotgun (WGS) entry which is preliminary data.</text>
</comment>
<gene>
    <name evidence="10" type="ORF">WG925_10010</name>
</gene>
<evidence type="ECO:0000313" key="11">
    <source>
        <dbReference type="Proteomes" id="UP001367513"/>
    </source>
</evidence>
<dbReference type="SUPFAM" id="SSF52540">
    <property type="entry name" value="P-loop containing nucleoside triphosphate hydrolases"/>
    <property type="match status" value="2"/>
</dbReference>
<proteinExistence type="predicted"/>
<feature type="transmembrane region" description="Helical" evidence="7">
    <location>
        <begin position="235"/>
        <end position="254"/>
    </location>
</feature>
<dbReference type="InterPro" id="IPR036640">
    <property type="entry name" value="ABC1_TM_sf"/>
</dbReference>
<dbReference type="Proteomes" id="UP001367513">
    <property type="component" value="Unassembled WGS sequence"/>
</dbReference>
<dbReference type="PROSITE" id="PS50929">
    <property type="entry name" value="ABC_TM1F"/>
    <property type="match status" value="2"/>
</dbReference>
<dbReference type="InterPro" id="IPR003593">
    <property type="entry name" value="AAA+_ATPase"/>
</dbReference>